<organism evidence="1">
    <name type="scientific">marine sediment metagenome</name>
    <dbReference type="NCBI Taxonomy" id="412755"/>
    <lineage>
        <taxon>unclassified sequences</taxon>
        <taxon>metagenomes</taxon>
        <taxon>ecological metagenomes</taxon>
    </lineage>
</organism>
<gene>
    <name evidence="1" type="ORF">LCGC14_1470510</name>
</gene>
<reference evidence="1" key="1">
    <citation type="journal article" date="2015" name="Nature">
        <title>Complex archaea that bridge the gap between prokaryotes and eukaryotes.</title>
        <authorList>
            <person name="Spang A."/>
            <person name="Saw J.H."/>
            <person name="Jorgensen S.L."/>
            <person name="Zaremba-Niedzwiedzka K."/>
            <person name="Martijn J."/>
            <person name="Lind A.E."/>
            <person name="van Eijk R."/>
            <person name="Schleper C."/>
            <person name="Guy L."/>
            <person name="Ettema T.J."/>
        </authorList>
    </citation>
    <scope>NUCLEOTIDE SEQUENCE</scope>
</reference>
<protein>
    <submittedName>
        <fullName evidence="1">Uncharacterized protein</fullName>
    </submittedName>
</protein>
<dbReference type="AlphaFoldDB" id="A0A0F9JCG6"/>
<dbReference type="EMBL" id="LAZR01010338">
    <property type="protein sequence ID" value="KKM67494.1"/>
    <property type="molecule type" value="Genomic_DNA"/>
</dbReference>
<proteinExistence type="predicted"/>
<sequence>MTDFTGHTSICTRSNRFELSQSFCNKFVKGNTFAGLHWDVEEGELEFTFYPSDSDVASRIPIAKQPGGGARIYCAKFCKRTLRSYKMQKYCDYTIDVTKAGDLIVKFKLEKIL</sequence>
<evidence type="ECO:0000313" key="1">
    <source>
        <dbReference type="EMBL" id="KKM67494.1"/>
    </source>
</evidence>
<accession>A0A0F9JCG6</accession>
<name>A0A0F9JCG6_9ZZZZ</name>
<comment type="caution">
    <text evidence="1">The sequence shown here is derived from an EMBL/GenBank/DDBJ whole genome shotgun (WGS) entry which is preliminary data.</text>
</comment>